<evidence type="ECO:0000313" key="3">
    <source>
        <dbReference type="Proteomes" id="UP001500221"/>
    </source>
</evidence>
<evidence type="ECO:0000313" key="2">
    <source>
        <dbReference type="EMBL" id="GAA5156349.1"/>
    </source>
</evidence>
<gene>
    <name evidence="2" type="ORF">GCM10023340_43920</name>
</gene>
<dbReference type="PANTHER" id="PTHR33877">
    <property type="entry name" value="SLL1193 PROTEIN"/>
    <property type="match status" value="1"/>
</dbReference>
<dbReference type="CDD" id="cd00085">
    <property type="entry name" value="HNHc"/>
    <property type="match status" value="1"/>
</dbReference>
<dbReference type="SMART" id="SM00507">
    <property type="entry name" value="HNHc"/>
    <property type="match status" value="1"/>
</dbReference>
<reference evidence="3" key="1">
    <citation type="journal article" date="2019" name="Int. J. Syst. Evol. Microbiol.">
        <title>The Global Catalogue of Microorganisms (GCM) 10K type strain sequencing project: providing services to taxonomists for standard genome sequencing and annotation.</title>
        <authorList>
            <consortium name="The Broad Institute Genomics Platform"/>
            <consortium name="The Broad Institute Genome Sequencing Center for Infectious Disease"/>
            <person name="Wu L."/>
            <person name="Ma J."/>
        </authorList>
    </citation>
    <scope>NUCLEOTIDE SEQUENCE [LARGE SCALE GENOMIC DNA]</scope>
    <source>
        <strain evidence="3">JCM 18459</strain>
    </source>
</reference>
<accession>A0ABP9Q3A1</accession>
<dbReference type="InterPro" id="IPR052892">
    <property type="entry name" value="NA-targeting_endonuclease"/>
</dbReference>
<dbReference type="Pfam" id="PF14279">
    <property type="entry name" value="HNH_5"/>
    <property type="match status" value="1"/>
</dbReference>
<dbReference type="GO" id="GO:0004519">
    <property type="term" value="F:endonuclease activity"/>
    <property type="evidence" value="ECO:0007669"/>
    <property type="project" value="UniProtKB-KW"/>
</dbReference>
<keyword evidence="2" id="KW-0378">Hydrolase</keyword>
<protein>
    <submittedName>
        <fullName evidence="2">HNH endonuclease</fullName>
    </submittedName>
</protein>
<dbReference type="PANTHER" id="PTHR33877:SF2">
    <property type="entry name" value="OS07G0170200 PROTEIN"/>
    <property type="match status" value="1"/>
</dbReference>
<dbReference type="RefSeq" id="WP_345464115.1">
    <property type="nucleotide sequence ID" value="NZ_BAABKG010000007.1"/>
</dbReference>
<dbReference type="EMBL" id="BAABKG010000007">
    <property type="protein sequence ID" value="GAA5156349.1"/>
    <property type="molecule type" value="Genomic_DNA"/>
</dbReference>
<dbReference type="InterPro" id="IPR003615">
    <property type="entry name" value="HNH_nuc"/>
</dbReference>
<dbReference type="Proteomes" id="UP001500221">
    <property type="component" value="Unassembled WGS sequence"/>
</dbReference>
<organism evidence="2 3">
    <name type="scientific">Nocardioides marinquilinus</name>
    <dbReference type="NCBI Taxonomy" id="1210400"/>
    <lineage>
        <taxon>Bacteria</taxon>
        <taxon>Bacillati</taxon>
        <taxon>Actinomycetota</taxon>
        <taxon>Actinomycetes</taxon>
        <taxon>Propionibacteriales</taxon>
        <taxon>Nocardioidaceae</taxon>
        <taxon>Nocardioides</taxon>
    </lineage>
</organism>
<keyword evidence="2" id="KW-0255">Endonuclease</keyword>
<dbReference type="InterPro" id="IPR029471">
    <property type="entry name" value="HNH_5"/>
</dbReference>
<feature type="domain" description="HNH nuclease" evidence="1">
    <location>
        <begin position="72"/>
        <end position="121"/>
    </location>
</feature>
<evidence type="ECO:0000259" key="1">
    <source>
        <dbReference type="SMART" id="SM00507"/>
    </source>
</evidence>
<name>A0ABP9Q3A1_9ACTN</name>
<keyword evidence="2" id="KW-0540">Nuclease</keyword>
<comment type="caution">
    <text evidence="2">The sequence shown here is derived from an EMBL/GenBank/DDBJ whole genome shotgun (WGS) entry which is preliminary data.</text>
</comment>
<dbReference type="Gene3D" id="1.10.30.50">
    <property type="match status" value="1"/>
</dbReference>
<sequence length="151" mass="17101">MTTLMGSVLLYNASFEPLGRVSFKHAVKMLVREVAVVHEAHGERMIGPYQWPRALRLVRYVATKWLYRPAGYTRQGVLARDRHRCAYCGARAQTVDHLVPRSRGGTWTWLNTVAACGSCNERKGNRTPSEAGMRLLLEPWHPTRAQIAAWA</sequence>
<keyword evidence="3" id="KW-1185">Reference proteome</keyword>
<proteinExistence type="predicted"/>